<keyword evidence="4 5" id="KW-0505">Motor protein</keyword>
<evidence type="ECO:0000256" key="1">
    <source>
        <dbReference type="ARBA" id="ARBA00022741"/>
    </source>
</evidence>
<feature type="region of interest" description="Disordered" evidence="8">
    <location>
        <begin position="644"/>
        <end position="664"/>
    </location>
</feature>
<dbReference type="PRINTS" id="PR00380">
    <property type="entry name" value="KINESINHEAVY"/>
</dbReference>
<keyword evidence="1 5" id="KW-0547">Nucleotide-binding</keyword>
<dbReference type="OrthoDB" id="3176171at2759"/>
<dbReference type="FunCoup" id="G7DWB9">
    <property type="interactions" value="184"/>
</dbReference>
<dbReference type="RefSeq" id="XP_014568935.1">
    <property type="nucleotide sequence ID" value="XM_014713449.1"/>
</dbReference>
<feature type="compositionally biased region" description="Polar residues" evidence="8">
    <location>
        <begin position="35"/>
        <end position="50"/>
    </location>
</feature>
<dbReference type="InterPro" id="IPR036961">
    <property type="entry name" value="Kinesin_motor_dom_sf"/>
</dbReference>
<evidence type="ECO:0000256" key="7">
    <source>
        <dbReference type="SAM" id="Coils"/>
    </source>
</evidence>
<keyword evidence="2 5" id="KW-0067">ATP-binding</keyword>
<comment type="caution">
    <text evidence="10">The sequence shown here is derived from an EMBL/GenBank/DDBJ whole genome shotgun (WGS) entry which is preliminary data.</text>
</comment>
<dbReference type="HOGENOM" id="CLU_337434_0_0_1"/>
<dbReference type="Gene3D" id="3.40.850.10">
    <property type="entry name" value="Kinesin motor domain"/>
    <property type="match status" value="1"/>
</dbReference>
<dbReference type="InterPro" id="IPR001752">
    <property type="entry name" value="Kinesin_motor_dom"/>
</dbReference>
<feature type="compositionally biased region" description="Polar residues" evidence="8">
    <location>
        <begin position="109"/>
        <end position="121"/>
    </location>
</feature>
<dbReference type="OMA" id="AITHKEY"/>
<comment type="similarity">
    <text evidence="5 6">Belongs to the TRAFAC class myosin-kinesin ATPase superfamily. Kinesin family.</text>
</comment>
<dbReference type="GO" id="GO:0000278">
    <property type="term" value="P:mitotic cell cycle"/>
    <property type="evidence" value="ECO:0007669"/>
    <property type="project" value="TreeGrafter"/>
</dbReference>
<keyword evidence="11" id="KW-1185">Reference proteome</keyword>
<dbReference type="InParanoid" id="G7DWB9"/>
<sequence>MNGPASSALARVAANGSVPGGPQSSTNGFMPKRPQVTSTSSYTGGESLPSSPKLAGSPLLPQGWQSPRLQVSRAGSEEKENHTQGDLAGSNGKSNGPSVYRTSILGEHNLQTPQRGPSSHRFSGVTPASALSAAASARPRAPLTAPEHSNVRVKAKISSEATPRRKVGVAGAERCDRPTSTATPVRTLSPQKSLLSLRSPGSGSFGQASVGLGISDTITAASLGPVSCAVTYGQDKRDAPRDRQDNVFVCVRMRPAASALVAQGQDNGEEAWAAECADGKISLKAAYARQGSSLHGSMLDRPETQFTYDAVVTSTNNEVVYREAGRQIILGAMEGFDGVIFAYGQTASGKTHTLTGTESNPGIIPRAVTEIFAYIRSQPEREFLLRASYLEIYNEALKDLLDPTTEGKVRIRQDENKRFFCSPLREEVVTAEHQVAELLKRGERNRHTSSTDFNARSSRSHSVFQMVIESRDVTSNAVVISQLSLIDLAGSEKATSQSERRMEGAFINKSLLTLEKVISALTETKARSHIPYRDSKLTSILQPSLSGEARVAVICTINPSLTAIEESKSTLKFAARVKRVEIRAERNEVYDEKALITKYQIQIAHLEAQLEESKSQETSAQSIKELQKQMADLQSLLVSSKTVDAKDQPVAPRAVSPVKQGAEPEAQKLLDELDRESERSALLRDEVDTLQTQNANLRADIERLEQSQPANSSSDRIRSLQEEVKQLQMIIEHDSRDVEAAVRHERRRADRERQTKEAEYDLLKAFSDRQRQTIDDLEKKMRQLEEIALRKLNSAIAVASGQQPLPRSETWLPSLLDESDDLTMNAASEDDSFDRNNLQMLTQDLRIG</sequence>
<dbReference type="Proteomes" id="UP000009131">
    <property type="component" value="Unassembled WGS sequence"/>
</dbReference>
<dbReference type="GO" id="GO:0005874">
    <property type="term" value="C:microtubule"/>
    <property type="evidence" value="ECO:0007669"/>
    <property type="project" value="UniProtKB-KW"/>
</dbReference>
<dbReference type="STRING" id="764103.G7DWB9"/>
<evidence type="ECO:0000256" key="5">
    <source>
        <dbReference type="PROSITE-ProRule" id="PRU00283"/>
    </source>
</evidence>
<feature type="coiled-coil region" evidence="7">
    <location>
        <begin position="767"/>
        <end position="794"/>
    </location>
</feature>
<feature type="compositionally biased region" description="Polar residues" evidence="8">
    <location>
        <begin position="91"/>
        <end position="101"/>
    </location>
</feature>
<feature type="compositionally biased region" description="Low complexity" evidence="8">
    <location>
        <begin position="126"/>
        <end position="146"/>
    </location>
</feature>
<feature type="binding site" evidence="5">
    <location>
        <begin position="344"/>
        <end position="351"/>
    </location>
    <ligand>
        <name>ATP</name>
        <dbReference type="ChEBI" id="CHEBI:30616"/>
    </ligand>
</feature>
<evidence type="ECO:0000313" key="10">
    <source>
        <dbReference type="EMBL" id="GAA94879.1"/>
    </source>
</evidence>
<reference evidence="10 11" key="2">
    <citation type="journal article" date="2012" name="Open Biol.">
        <title>Characteristics of nucleosomes and linker DNA regions on the genome of the basidiomycete Mixia osmundae revealed by mono- and dinucleosome mapping.</title>
        <authorList>
            <person name="Nishida H."/>
            <person name="Kondo S."/>
            <person name="Matsumoto T."/>
            <person name="Suzuki Y."/>
            <person name="Yoshikawa H."/>
            <person name="Taylor T.D."/>
            <person name="Sugiyama J."/>
        </authorList>
    </citation>
    <scope>NUCLEOTIDE SEQUENCE [LARGE SCALE GENOMIC DNA]</scope>
    <source>
        <strain evidence="11">CBS 9802 / IAM 14324 / JCM 22182 / KY 12970</strain>
    </source>
</reference>
<dbReference type="InterPro" id="IPR027640">
    <property type="entry name" value="Kinesin-like_fam"/>
</dbReference>
<dbReference type="PROSITE" id="PS50067">
    <property type="entry name" value="KINESIN_MOTOR_2"/>
    <property type="match status" value="1"/>
</dbReference>
<evidence type="ECO:0000256" key="3">
    <source>
        <dbReference type="ARBA" id="ARBA00023054"/>
    </source>
</evidence>
<dbReference type="eggNOG" id="KOG0242">
    <property type="taxonomic scope" value="Eukaryota"/>
</dbReference>
<dbReference type="GO" id="GO:0008017">
    <property type="term" value="F:microtubule binding"/>
    <property type="evidence" value="ECO:0007669"/>
    <property type="project" value="InterPro"/>
</dbReference>
<evidence type="ECO:0000256" key="6">
    <source>
        <dbReference type="RuleBase" id="RU000394"/>
    </source>
</evidence>
<evidence type="ECO:0000313" key="11">
    <source>
        <dbReference type="Proteomes" id="UP000009131"/>
    </source>
</evidence>
<organism evidence="10 11">
    <name type="scientific">Mixia osmundae (strain CBS 9802 / IAM 14324 / JCM 22182 / KY 12970)</name>
    <dbReference type="NCBI Taxonomy" id="764103"/>
    <lineage>
        <taxon>Eukaryota</taxon>
        <taxon>Fungi</taxon>
        <taxon>Dikarya</taxon>
        <taxon>Basidiomycota</taxon>
        <taxon>Pucciniomycotina</taxon>
        <taxon>Mixiomycetes</taxon>
        <taxon>Mixiales</taxon>
        <taxon>Mixiaceae</taxon>
        <taxon>Mixia</taxon>
    </lineage>
</organism>
<name>G7DWB9_MIXOS</name>
<dbReference type="GO" id="GO:0003777">
    <property type="term" value="F:microtubule motor activity"/>
    <property type="evidence" value="ECO:0007669"/>
    <property type="project" value="InterPro"/>
</dbReference>
<dbReference type="PANTHER" id="PTHR47968">
    <property type="entry name" value="CENTROMERE PROTEIN E"/>
    <property type="match status" value="1"/>
</dbReference>
<evidence type="ECO:0000259" key="9">
    <source>
        <dbReference type="PROSITE" id="PS50067"/>
    </source>
</evidence>
<feature type="region of interest" description="Disordered" evidence="8">
    <location>
        <begin position="1"/>
        <end position="186"/>
    </location>
</feature>
<dbReference type="InterPro" id="IPR027417">
    <property type="entry name" value="P-loop_NTPase"/>
</dbReference>
<dbReference type="SUPFAM" id="SSF52540">
    <property type="entry name" value="P-loop containing nucleoside triphosphate hydrolases"/>
    <property type="match status" value="1"/>
</dbReference>
<keyword evidence="3 7" id="KW-0175">Coiled coil</keyword>
<evidence type="ECO:0000256" key="2">
    <source>
        <dbReference type="ARBA" id="ARBA00022840"/>
    </source>
</evidence>
<accession>G7DWB9</accession>
<dbReference type="AlphaFoldDB" id="G7DWB9"/>
<dbReference type="PANTHER" id="PTHR47968:SF75">
    <property type="entry name" value="CENTROMERE-ASSOCIATED PROTEIN E"/>
    <property type="match status" value="1"/>
</dbReference>
<dbReference type="EMBL" id="BABT02000048">
    <property type="protein sequence ID" value="GAA94879.1"/>
    <property type="molecule type" value="Genomic_DNA"/>
</dbReference>
<feature type="domain" description="Kinesin motor" evidence="9">
    <location>
        <begin position="246"/>
        <end position="580"/>
    </location>
</feature>
<evidence type="ECO:0000256" key="8">
    <source>
        <dbReference type="SAM" id="MobiDB-lite"/>
    </source>
</evidence>
<dbReference type="SMART" id="SM00129">
    <property type="entry name" value="KISc"/>
    <property type="match status" value="1"/>
</dbReference>
<keyword evidence="6" id="KW-0493">Microtubule</keyword>
<gene>
    <name evidence="10" type="primary">Mo01534</name>
    <name evidence="10" type="ORF">E5Q_01534</name>
</gene>
<evidence type="ECO:0000256" key="4">
    <source>
        <dbReference type="ARBA" id="ARBA00023175"/>
    </source>
</evidence>
<dbReference type="PROSITE" id="PS00411">
    <property type="entry name" value="KINESIN_MOTOR_1"/>
    <property type="match status" value="1"/>
</dbReference>
<dbReference type="GO" id="GO:0007018">
    <property type="term" value="P:microtubule-based movement"/>
    <property type="evidence" value="ECO:0007669"/>
    <property type="project" value="InterPro"/>
</dbReference>
<dbReference type="InterPro" id="IPR019821">
    <property type="entry name" value="Kinesin_motor_CS"/>
</dbReference>
<dbReference type="GO" id="GO:0005524">
    <property type="term" value="F:ATP binding"/>
    <property type="evidence" value="ECO:0007669"/>
    <property type="project" value="UniProtKB-UniRule"/>
</dbReference>
<protein>
    <recommendedName>
        <fullName evidence="6">Kinesin-like protein</fullName>
    </recommendedName>
</protein>
<reference evidence="10 11" key="1">
    <citation type="journal article" date="2011" name="J. Gen. Appl. Microbiol.">
        <title>Draft genome sequencing of the enigmatic basidiomycete Mixia osmundae.</title>
        <authorList>
            <person name="Nishida H."/>
            <person name="Nagatsuka Y."/>
            <person name="Sugiyama J."/>
        </authorList>
    </citation>
    <scope>NUCLEOTIDE SEQUENCE [LARGE SCALE GENOMIC DNA]</scope>
    <source>
        <strain evidence="11">CBS 9802 / IAM 14324 / JCM 22182 / KY 12970</strain>
    </source>
</reference>
<dbReference type="Pfam" id="PF00225">
    <property type="entry name" value="Kinesin"/>
    <property type="match status" value="1"/>
</dbReference>
<proteinExistence type="inferred from homology"/>